<dbReference type="InterPro" id="IPR011042">
    <property type="entry name" value="6-blade_b-propeller_TolB-like"/>
</dbReference>
<dbReference type="PANTHER" id="PTHR19328">
    <property type="entry name" value="HEDGEHOG-INTERACTING PROTEIN"/>
    <property type="match status" value="1"/>
</dbReference>
<dbReference type="Pfam" id="PF07995">
    <property type="entry name" value="GSDH"/>
    <property type="match status" value="1"/>
</dbReference>
<feature type="compositionally biased region" description="Low complexity" evidence="1">
    <location>
        <begin position="63"/>
        <end position="82"/>
    </location>
</feature>
<organism evidence="4 5">
    <name type="scientific">Jatrophihabitans lederbergiae</name>
    <dbReference type="NCBI Taxonomy" id="3075547"/>
    <lineage>
        <taxon>Bacteria</taxon>
        <taxon>Bacillati</taxon>
        <taxon>Actinomycetota</taxon>
        <taxon>Actinomycetes</taxon>
        <taxon>Jatrophihabitantales</taxon>
        <taxon>Jatrophihabitantaceae</taxon>
        <taxon>Jatrophihabitans</taxon>
    </lineage>
</organism>
<evidence type="ECO:0000313" key="4">
    <source>
        <dbReference type="EMBL" id="MDT0259863.1"/>
    </source>
</evidence>
<evidence type="ECO:0000259" key="3">
    <source>
        <dbReference type="Pfam" id="PF07995"/>
    </source>
</evidence>
<dbReference type="EMBL" id="JAVREH010000001">
    <property type="protein sequence ID" value="MDT0259863.1"/>
    <property type="molecule type" value="Genomic_DNA"/>
</dbReference>
<keyword evidence="5" id="KW-1185">Reference proteome</keyword>
<comment type="caution">
    <text evidence="4">The sequence shown here is derived from an EMBL/GenBank/DDBJ whole genome shotgun (WGS) entry which is preliminary data.</text>
</comment>
<feature type="signal peptide" evidence="2">
    <location>
        <begin position="1"/>
        <end position="20"/>
    </location>
</feature>
<evidence type="ECO:0000256" key="1">
    <source>
        <dbReference type="SAM" id="MobiDB-lite"/>
    </source>
</evidence>
<name>A0ABU2J4F6_9ACTN</name>
<proteinExistence type="predicted"/>
<dbReference type="PANTHER" id="PTHR19328:SF13">
    <property type="entry name" value="HIPL1 PROTEIN"/>
    <property type="match status" value="1"/>
</dbReference>
<evidence type="ECO:0000256" key="2">
    <source>
        <dbReference type="SAM" id="SignalP"/>
    </source>
</evidence>
<dbReference type="InterPro" id="IPR011041">
    <property type="entry name" value="Quinoprot_gluc/sorb_DH_b-prop"/>
</dbReference>
<dbReference type="InterPro" id="IPR012938">
    <property type="entry name" value="Glc/Sorbosone_DH"/>
</dbReference>
<dbReference type="Proteomes" id="UP001183176">
    <property type="component" value="Unassembled WGS sequence"/>
</dbReference>
<protein>
    <submittedName>
        <fullName evidence="4">PQQ-dependent sugar dehydrogenase</fullName>
    </submittedName>
</protein>
<keyword evidence="2" id="KW-0732">Signal</keyword>
<feature type="domain" description="Glucose/Sorbosone dehydrogenase" evidence="3">
    <location>
        <begin position="95"/>
        <end position="305"/>
    </location>
</feature>
<dbReference type="SUPFAM" id="SSF50952">
    <property type="entry name" value="Soluble quinoprotein glucose dehydrogenase"/>
    <property type="match status" value="1"/>
</dbReference>
<gene>
    <name evidence="4" type="ORF">RM423_00480</name>
</gene>
<dbReference type="Gene3D" id="2.120.10.30">
    <property type="entry name" value="TolB, C-terminal domain"/>
    <property type="match status" value="1"/>
</dbReference>
<feature type="compositionally biased region" description="Pro residues" evidence="1">
    <location>
        <begin position="50"/>
        <end position="61"/>
    </location>
</feature>
<reference evidence="5" key="1">
    <citation type="submission" date="2023-07" db="EMBL/GenBank/DDBJ databases">
        <title>30 novel species of actinomycetes from the DSMZ collection.</title>
        <authorList>
            <person name="Nouioui I."/>
        </authorList>
    </citation>
    <scope>NUCLEOTIDE SEQUENCE [LARGE SCALE GENOMIC DNA]</scope>
    <source>
        <strain evidence="5">DSM 44399</strain>
    </source>
</reference>
<feature type="region of interest" description="Disordered" evidence="1">
    <location>
        <begin position="26"/>
        <end position="94"/>
    </location>
</feature>
<feature type="compositionally biased region" description="Polar residues" evidence="1">
    <location>
        <begin position="40"/>
        <end position="49"/>
    </location>
</feature>
<accession>A0ABU2J4F6</accession>
<sequence length="412" mass="40966">MSSPLLTRRAMAAAAAIALAVLTGCSSGSKDDSGGWVAQPNYQGNNDPQPQLPNPGIPAPSMPGGSQPAPAPNGSAASPGRSTPATDPSVVASKLDQPTGLVVLPDGTALVGERRTGKIFRVQPVAGRPAVLVQTVAGVDGTGDGGLLDLALSRTFDQDGLVYAYVTTATDNRVLHFALGSVPSTVIGGIPKGRTGNSGRIAFDATGALLTGTGDAGRPALAASATSLAGKILRTNDIGQPLADNPSPTSRVYARGLRSVDGLCVDPKSGVRIAISATAGSGASRTPDEVNIVKAGVDYGWPRPSNLSVGAAKTLPSTTPGGGGCATGNGQLTIATSAGKSLAVASISAKGVIGAFAPAAKGTYGRLRTAVAGPDGALWLTTRNRDGHGKPTAEDDRVIRITSSSDSGSPIV</sequence>
<evidence type="ECO:0000313" key="5">
    <source>
        <dbReference type="Proteomes" id="UP001183176"/>
    </source>
</evidence>
<feature type="chain" id="PRO_5045646320" evidence="2">
    <location>
        <begin position="21"/>
        <end position="412"/>
    </location>
</feature>
<dbReference type="RefSeq" id="WP_311421022.1">
    <property type="nucleotide sequence ID" value="NZ_JAVREH010000001.1"/>
</dbReference>